<gene>
    <name evidence="3" type="primary">Jrkl_2</name>
    <name evidence="3" type="ORF">GTO93_0018229</name>
</gene>
<comment type="caution">
    <text evidence="3">The sequence shown here is derived from an EMBL/GenBank/DDBJ whole genome shotgun (WGS) entry which is preliminary data.</text>
</comment>
<reference evidence="3" key="1">
    <citation type="journal article" date="2021" name="Cell">
        <title>Tracing the genetic footprints of vertebrate landing in non-teleost ray-finned fishes.</title>
        <authorList>
            <person name="Bi X."/>
            <person name="Wang K."/>
            <person name="Yang L."/>
            <person name="Pan H."/>
            <person name="Jiang H."/>
            <person name="Wei Q."/>
            <person name="Fang M."/>
            <person name="Yu H."/>
            <person name="Zhu C."/>
            <person name="Cai Y."/>
            <person name="He Y."/>
            <person name="Gan X."/>
            <person name="Zeng H."/>
            <person name="Yu D."/>
            <person name="Zhu Y."/>
            <person name="Jiang H."/>
            <person name="Qiu Q."/>
            <person name="Yang H."/>
            <person name="Zhang Y.E."/>
            <person name="Wang W."/>
            <person name="Zhu M."/>
            <person name="He S."/>
            <person name="Zhang G."/>
        </authorList>
    </citation>
    <scope>NUCLEOTIDE SEQUENCE</scope>
    <source>
        <strain evidence="3">Pddl_001</strain>
    </source>
</reference>
<dbReference type="Pfam" id="PF03221">
    <property type="entry name" value="HTH_Tnp_Tc5"/>
    <property type="match status" value="1"/>
</dbReference>
<feature type="non-terminal residue" evidence="3">
    <location>
        <position position="218"/>
    </location>
</feature>
<dbReference type="InterPro" id="IPR006600">
    <property type="entry name" value="HTH_CenpB_DNA-bd_dom"/>
</dbReference>
<proteinExistence type="predicted"/>
<sequence>MVHDLKKNKEELISYTSSLSSSGLSKRKSMKKATYDDLDKTMLEWFNQERSEGKPMSGLICAKQAKVFFDALRMEGDFNASSGWLTQFKKRHGIREISIQGEKLSADQAAADNFHEDFMKFIEKEGFQQEEIYNTDKNGLYWKCLPDKESAESGEEEVDLIPQHGVSHSTALTCAETLLDYAEQQDDSSFDDKLFLQVLRANIRKKESQSTKQTSMTD</sequence>
<dbReference type="SUPFAM" id="SSF46689">
    <property type="entry name" value="Homeodomain-like"/>
    <property type="match status" value="1"/>
</dbReference>
<name>A0ABS2XZ65_POLSP</name>
<dbReference type="InterPro" id="IPR009057">
    <property type="entry name" value="Homeodomain-like_sf"/>
</dbReference>
<dbReference type="PROSITE" id="PS51253">
    <property type="entry name" value="HTH_CENPB"/>
    <property type="match status" value="1"/>
</dbReference>
<dbReference type="EMBL" id="JAAWVQ010091671">
    <property type="protein sequence ID" value="MBN3279672.1"/>
    <property type="molecule type" value="Genomic_DNA"/>
</dbReference>
<evidence type="ECO:0000313" key="3">
    <source>
        <dbReference type="EMBL" id="MBN3279672.1"/>
    </source>
</evidence>
<dbReference type="Gene3D" id="1.10.10.60">
    <property type="entry name" value="Homeodomain-like"/>
    <property type="match status" value="1"/>
</dbReference>
<evidence type="ECO:0000256" key="1">
    <source>
        <dbReference type="ARBA" id="ARBA00023125"/>
    </source>
</evidence>
<feature type="domain" description="HTH CENPB-type" evidence="2">
    <location>
        <begin position="26"/>
        <end position="98"/>
    </location>
</feature>
<dbReference type="SMART" id="SM00674">
    <property type="entry name" value="CENPB"/>
    <property type="match status" value="1"/>
</dbReference>
<dbReference type="PANTHER" id="PTHR19303">
    <property type="entry name" value="TRANSPOSON"/>
    <property type="match status" value="1"/>
</dbReference>
<dbReference type="PANTHER" id="PTHR19303:SF16">
    <property type="entry name" value="JERKY PROTEIN HOMOLOG-LIKE"/>
    <property type="match status" value="1"/>
</dbReference>
<protein>
    <submittedName>
        <fullName evidence="3">JERKL protein</fullName>
    </submittedName>
</protein>
<feature type="non-terminal residue" evidence="3">
    <location>
        <position position="1"/>
    </location>
</feature>
<keyword evidence="1" id="KW-0238">DNA-binding</keyword>
<keyword evidence="4" id="KW-1185">Reference proteome</keyword>
<evidence type="ECO:0000259" key="2">
    <source>
        <dbReference type="PROSITE" id="PS51253"/>
    </source>
</evidence>
<dbReference type="InterPro" id="IPR050863">
    <property type="entry name" value="CenT-Element_Derived"/>
</dbReference>
<accession>A0ABS2XZ65</accession>
<evidence type="ECO:0000313" key="4">
    <source>
        <dbReference type="Proteomes" id="UP001166093"/>
    </source>
</evidence>
<organism evidence="3 4">
    <name type="scientific">Polyodon spathula</name>
    <name type="common">North American paddlefish</name>
    <name type="synonym">Squalus spathula</name>
    <dbReference type="NCBI Taxonomy" id="7913"/>
    <lineage>
        <taxon>Eukaryota</taxon>
        <taxon>Metazoa</taxon>
        <taxon>Chordata</taxon>
        <taxon>Craniata</taxon>
        <taxon>Vertebrata</taxon>
        <taxon>Euteleostomi</taxon>
        <taxon>Actinopterygii</taxon>
        <taxon>Chondrostei</taxon>
        <taxon>Acipenseriformes</taxon>
        <taxon>Polyodontidae</taxon>
        <taxon>Polyodon</taxon>
    </lineage>
</organism>
<dbReference type="Proteomes" id="UP001166093">
    <property type="component" value="Unassembled WGS sequence"/>
</dbReference>